<reference evidence="1 2" key="1">
    <citation type="submission" date="2019-05" db="EMBL/GenBank/DDBJ databases">
        <title>Dyadobacter AR-3-8 sp. nov., isolated from arctic soil.</title>
        <authorList>
            <person name="Chaudhary D.K."/>
        </authorList>
    </citation>
    <scope>NUCLEOTIDE SEQUENCE [LARGE SCALE GENOMIC DNA]</scope>
    <source>
        <strain evidence="1 2">AR-3-8</strain>
    </source>
</reference>
<evidence type="ECO:0000313" key="1">
    <source>
        <dbReference type="EMBL" id="TKT92816.1"/>
    </source>
</evidence>
<dbReference type="RefSeq" id="WP_137339543.1">
    <property type="nucleotide sequence ID" value="NZ_BSQH01000010.1"/>
</dbReference>
<protein>
    <submittedName>
        <fullName evidence="1">Viral A-type inclusion protein</fullName>
    </submittedName>
</protein>
<proteinExistence type="predicted"/>
<keyword evidence="2" id="KW-1185">Reference proteome</keyword>
<dbReference type="OrthoDB" id="1436925at2"/>
<accession>A0A4U6D7S8</accession>
<name>A0A4U6D7S8_9BACT</name>
<dbReference type="EMBL" id="SZVO01000003">
    <property type="protein sequence ID" value="TKT92816.1"/>
    <property type="molecule type" value="Genomic_DNA"/>
</dbReference>
<dbReference type="Proteomes" id="UP000304900">
    <property type="component" value="Unassembled WGS sequence"/>
</dbReference>
<comment type="caution">
    <text evidence="1">The sequence shown here is derived from an EMBL/GenBank/DDBJ whole genome shotgun (WGS) entry which is preliminary data.</text>
</comment>
<gene>
    <name evidence="1" type="ORF">FDK13_08435</name>
</gene>
<organism evidence="1 2">
    <name type="scientific">Dyadobacter frigoris</name>
    <dbReference type="NCBI Taxonomy" id="2576211"/>
    <lineage>
        <taxon>Bacteria</taxon>
        <taxon>Pseudomonadati</taxon>
        <taxon>Bacteroidota</taxon>
        <taxon>Cytophagia</taxon>
        <taxon>Cytophagales</taxon>
        <taxon>Spirosomataceae</taxon>
        <taxon>Dyadobacter</taxon>
    </lineage>
</organism>
<evidence type="ECO:0000313" key="2">
    <source>
        <dbReference type="Proteomes" id="UP000304900"/>
    </source>
</evidence>
<dbReference type="PROSITE" id="PS51257">
    <property type="entry name" value="PROKAR_LIPOPROTEIN"/>
    <property type="match status" value="1"/>
</dbReference>
<dbReference type="AlphaFoldDB" id="A0A4U6D7S8"/>
<sequence length="158" mass="18293">MKKYLIIAFTISFLYSCNKANDTKEGHHHDAKTPLNEQTEAMLAIHDSIMPHMDKLMDLKKQLKNDVKITDSLLALKSTEVLKNRKEEALKLTSQLDSTDKAMMNWMHEFKFDTLEKLDKTQAASYVADQKKKIESVREQMNKSLSDANQFIEKTKNK</sequence>